<feature type="compositionally biased region" description="Polar residues" evidence="1">
    <location>
        <begin position="1"/>
        <end position="24"/>
    </location>
</feature>
<protein>
    <submittedName>
        <fullName evidence="2">Uncharacterized protein</fullName>
    </submittedName>
</protein>
<name>S8FP53_FOMSC</name>
<organism evidence="2 3">
    <name type="scientific">Fomitopsis schrenkii</name>
    <name type="common">Brown rot fungus</name>
    <dbReference type="NCBI Taxonomy" id="2126942"/>
    <lineage>
        <taxon>Eukaryota</taxon>
        <taxon>Fungi</taxon>
        <taxon>Dikarya</taxon>
        <taxon>Basidiomycota</taxon>
        <taxon>Agaricomycotina</taxon>
        <taxon>Agaricomycetes</taxon>
        <taxon>Polyporales</taxon>
        <taxon>Fomitopsis</taxon>
    </lineage>
</organism>
<keyword evidence="3" id="KW-1185">Reference proteome</keyword>
<evidence type="ECO:0000313" key="3">
    <source>
        <dbReference type="Proteomes" id="UP000015241"/>
    </source>
</evidence>
<dbReference type="OrthoDB" id="10499935at2759"/>
<evidence type="ECO:0000313" key="2">
    <source>
        <dbReference type="EMBL" id="EPT03061.1"/>
    </source>
</evidence>
<gene>
    <name evidence="2" type="ORF">FOMPIDRAFT_1015004</name>
</gene>
<feature type="region of interest" description="Disordered" evidence="1">
    <location>
        <begin position="1"/>
        <end position="52"/>
    </location>
</feature>
<dbReference type="AlphaFoldDB" id="S8FP53"/>
<evidence type="ECO:0000256" key="1">
    <source>
        <dbReference type="SAM" id="MobiDB-lite"/>
    </source>
</evidence>
<proteinExistence type="predicted"/>
<accession>S8FP53</accession>
<dbReference type="HOGENOM" id="CLU_1461345_0_0_1"/>
<dbReference type="InParanoid" id="S8FP53"/>
<dbReference type="Proteomes" id="UP000015241">
    <property type="component" value="Unassembled WGS sequence"/>
</dbReference>
<dbReference type="EMBL" id="KE504132">
    <property type="protein sequence ID" value="EPT03061.1"/>
    <property type="molecule type" value="Genomic_DNA"/>
</dbReference>
<reference evidence="2 3" key="1">
    <citation type="journal article" date="2012" name="Science">
        <title>The Paleozoic origin of enzymatic lignin decomposition reconstructed from 31 fungal genomes.</title>
        <authorList>
            <person name="Floudas D."/>
            <person name="Binder M."/>
            <person name="Riley R."/>
            <person name="Barry K."/>
            <person name="Blanchette R.A."/>
            <person name="Henrissat B."/>
            <person name="Martinez A.T."/>
            <person name="Otillar R."/>
            <person name="Spatafora J.W."/>
            <person name="Yadav J.S."/>
            <person name="Aerts A."/>
            <person name="Benoit I."/>
            <person name="Boyd A."/>
            <person name="Carlson A."/>
            <person name="Copeland A."/>
            <person name="Coutinho P.M."/>
            <person name="de Vries R.P."/>
            <person name="Ferreira P."/>
            <person name="Findley K."/>
            <person name="Foster B."/>
            <person name="Gaskell J."/>
            <person name="Glotzer D."/>
            <person name="Gorecki P."/>
            <person name="Heitman J."/>
            <person name="Hesse C."/>
            <person name="Hori C."/>
            <person name="Igarashi K."/>
            <person name="Jurgens J.A."/>
            <person name="Kallen N."/>
            <person name="Kersten P."/>
            <person name="Kohler A."/>
            <person name="Kuees U."/>
            <person name="Kumar T.K.A."/>
            <person name="Kuo A."/>
            <person name="LaButti K."/>
            <person name="Larrondo L.F."/>
            <person name="Lindquist E."/>
            <person name="Ling A."/>
            <person name="Lombard V."/>
            <person name="Lucas S."/>
            <person name="Lundell T."/>
            <person name="Martin R."/>
            <person name="McLaughlin D.J."/>
            <person name="Morgenstern I."/>
            <person name="Morin E."/>
            <person name="Murat C."/>
            <person name="Nagy L.G."/>
            <person name="Nolan M."/>
            <person name="Ohm R.A."/>
            <person name="Patyshakuliyeva A."/>
            <person name="Rokas A."/>
            <person name="Ruiz-Duenas F.J."/>
            <person name="Sabat G."/>
            <person name="Salamov A."/>
            <person name="Samejima M."/>
            <person name="Schmutz J."/>
            <person name="Slot J.C."/>
            <person name="St John F."/>
            <person name="Stenlid J."/>
            <person name="Sun H."/>
            <person name="Sun S."/>
            <person name="Syed K."/>
            <person name="Tsang A."/>
            <person name="Wiebenga A."/>
            <person name="Young D."/>
            <person name="Pisabarro A."/>
            <person name="Eastwood D.C."/>
            <person name="Martin F."/>
            <person name="Cullen D."/>
            <person name="Grigoriev I.V."/>
            <person name="Hibbett D.S."/>
        </authorList>
    </citation>
    <scope>NUCLEOTIDE SEQUENCE</scope>
    <source>
        <strain evidence="3">FP-58527</strain>
    </source>
</reference>
<sequence>MDSTTCTMQASPTSSDVTLHSDMSGTEGETLVGEDAPPSPPSSPDPDSESDEYCDTYELYVVQYHQEHGVEWNVAISTAARHVACDLSGRTTNIGHLYRLETDESGIRVHKQQDMEYESLEGWSGSILVTRFHPRKLREAESIIREAVLADEGTRLTCTWGIKVIQELRMGGFEIQKGCETADDL</sequence>